<keyword evidence="2" id="KW-1185">Reference proteome</keyword>
<organism evidence="1 2">
    <name type="scientific">Erwinia phage vB_EamM_Deimos-Minion</name>
    <dbReference type="NCBI Taxonomy" id="1815986"/>
    <lineage>
        <taxon>Viruses</taxon>
        <taxon>Duplodnaviria</taxon>
        <taxon>Heunggongvirae</taxon>
        <taxon>Uroviricota</taxon>
        <taxon>Caudoviricetes</taxon>
        <taxon>Chimalliviridae</taxon>
        <taxon>Agricanvirus</taxon>
        <taxon>Agricanvirus deimos</taxon>
    </lineage>
</organism>
<reference evidence="2" key="1">
    <citation type="submission" date="2016-03" db="EMBL/GenBank/DDBJ databases">
        <authorList>
            <person name="Sharma R."/>
            <person name="Jensen G.L."/>
            <person name="Kruger J.L."/>
            <person name="Esplin I.N.D."/>
            <person name="Jarvis T.M."/>
            <person name="Merrill B.D."/>
            <person name="Schoenhals J."/>
            <person name="Breakwell D.P."/>
            <person name="Hope S."/>
            <person name="Grose J.H."/>
        </authorList>
    </citation>
    <scope>NUCLEOTIDE SEQUENCE [LARGE SCALE GENOMIC DNA]</scope>
</reference>
<proteinExistence type="predicted"/>
<evidence type="ECO:0000313" key="2">
    <source>
        <dbReference type="Proteomes" id="UP000224360"/>
    </source>
</evidence>
<dbReference type="EMBL" id="KU886225">
    <property type="protein sequence ID" value="ANH52332.1"/>
    <property type="molecule type" value="Genomic_DNA"/>
</dbReference>
<sequence length="198" mass="22693">MLIKEVSMGHYFGNAVRITLKKEAPEHLHQLVRKFEDERDFITALQELHLPALPLDVEDTDNLSSVFMVNGFPYDAFEYSKLEELPEGLLCEVRGSSRRHCVDEVLVMLLTFGGHLLLQEGDVVFRTIYEDGGSETIIYFDGNRLVTGTGCKYHEDDYNDKHPANPQGAMCYSPPWTMAGIKSHNWQDEMSRKEYRGM</sequence>
<name>A0A173GF91_9CAUD</name>
<protein>
    <submittedName>
        <fullName evidence="1">Uncharacterized protein</fullName>
    </submittedName>
</protein>
<gene>
    <name evidence="1" type="ORF">DM_232</name>
</gene>
<dbReference type="Proteomes" id="UP000224360">
    <property type="component" value="Segment"/>
</dbReference>
<accession>A0A173GF91</accession>
<evidence type="ECO:0000313" key="1">
    <source>
        <dbReference type="EMBL" id="ANH52332.1"/>
    </source>
</evidence>